<dbReference type="PANTHER" id="PTHR42912">
    <property type="entry name" value="METHYLTRANSFERASE"/>
    <property type="match status" value="1"/>
</dbReference>
<accession>A0ABX7KA37</accession>
<gene>
    <name evidence="2" type="ORF">IDJ81_01285</name>
</gene>
<keyword evidence="2" id="KW-0808">Transferase</keyword>
<organism evidence="2 3">
    <name type="scientific">Tsuneonella flava</name>
    <dbReference type="NCBI Taxonomy" id="2055955"/>
    <lineage>
        <taxon>Bacteria</taxon>
        <taxon>Pseudomonadati</taxon>
        <taxon>Pseudomonadota</taxon>
        <taxon>Alphaproteobacteria</taxon>
        <taxon>Sphingomonadales</taxon>
        <taxon>Erythrobacteraceae</taxon>
        <taxon>Tsuneonella</taxon>
    </lineage>
</organism>
<sequence>MTQTNTPATPNFFNQEMADSYDQRNSALQPISGCLHFLTNLVLAPVPRNASVLCVGVGTGADIFALATDNPGWRFVGVDPSAEMLEVCRRRLDEAGLLGRCQLVRGTVEDIADTHFDAVVSLFVAHFIKLDQRAAFYSGIHRRLKPRGLFVSAEISVDLEDTSLHATVKDWARIQSLMGQEEKPVEALIAMFRDPLGVVSPAITEGLWRDAGFAEPVPFFQAFAIRGWHAQRPPL</sequence>
<dbReference type="PANTHER" id="PTHR42912:SF93">
    <property type="entry name" value="N6-ADENOSINE-METHYLTRANSFERASE TMT1A"/>
    <property type="match status" value="1"/>
</dbReference>
<evidence type="ECO:0000313" key="2">
    <source>
        <dbReference type="EMBL" id="QSB44837.1"/>
    </source>
</evidence>
<evidence type="ECO:0000313" key="3">
    <source>
        <dbReference type="Proteomes" id="UP000663637"/>
    </source>
</evidence>
<dbReference type="GO" id="GO:0008168">
    <property type="term" value="F:methyltransferase activity"/>
    <property type="evidence" value="ECO:0007669"/>
    <property type="project" value="UniProtKB-KW"/>
</dbReference>
<evidence type="ECO:0000259" key="1">
    <source>
        <dbReference type="Pfam" id="PF13649"/>
    </source>
</evidence>
<dbReference type="InterPro" id="IPR041698">
    <property type="entry name" value="Methyltransf_25"/>
</dbReference>
<dbReference type="CDD" id="cd02440">
    <property type="entry name" value="AdoMet_MTases"/>
    <property type="match status" value="1"/>
</dbReference>
<dbReference type="EMBL" id="CP061510">
    <property type="protein sequence ID" value="QSB44837.1"/>
    <property type="molecule type" value="Genomic_DNA"/>
</dbReference>
<feature type="domain" description="Methyltransferase" evidence="1">
    <location>
        <begin position="52"/>
        <end position="148"/>
    </location>
</feature>
<proteinExistence type="predicted"/>
<dbReference type="SUPFAM" id="SSF53335">
    <property type="entry name" value="S-adenosyl-L-methionine-dependent methyltransferases"/>
    <property type="match status" value="1"/>
</dbReference>
<dbReference type="GO" id="GO:0032259">
    <property type="term" value="P:methylation"/>
    <property type="evidence" value="ECO:0007669"/>
    <property type="project" value="UniProtKB-KW"/>
</dbReference>
<reference evidence="2 3" key="1">
    <citation type="submission" date="2020-09" db="EMBL/GenBank/DDBJ databases">
        <title>Complete genome sequence of altererythrobacter flavus SS-21NJ, isolated from Dongying oil sludge in Shandong province.</title>
        <authorList>
            <person name="Sun S."/>
            <person name="Zhang Z."/>
        </authorList>
    </citation>
    <scope>NUCLEOTIDE SEQUENCE [LARGE SCALE GENOMIC DNA]</scope>
    <source>
        <strain evidence="2 3">SS-21NJ</strain>
    </source>
</reference>
<dbReference type="Proteomes" id="UP000663637">
    <property type="component" value="Chromosome"/>
</dbReference>
<dbReference type="RefSeq" id="WP_205442977.1">
    <property type="nucleotide sequence ID" value="NZ_CP061510.1"/>
</dbReference>
<dbReference type="Pfam" id="PF13649">
    <property type="entry name" value="Methyltransf_25"/>
    <property type="match status" value="1"/>
</dbReference>
<keyword evidence="2" id="KW-0489">Methyltransferase</keyword>
<name>A0ABX7KA37_9SPHN</name>
<dbReference type="Gene3D" id="3.40.50.150">
    <property type="entry name" value="Vaccinia Virus protein VP39"/>
    <property type="match status" value="1"/>
</dbReference>
<protein>
    <submittedName>
        <fullName evidence="2">Class I SAM-dependent methyltransferase</fullName>
    </submittedName>
</protein>
<keyword evidence="3" id="KW-1185">Reference proteome</keyword>
<dbReference type="InterPro" id="IPR029063">
    <property type="entry name" value="SAM-dependent_MTases_sf"/>
</dbReference>
<dbReference type="InterPro" id="IPR050508">
    <property type="entry name" value="Methyltransf_Superfamily"/>
</dbReference>